<evidence type="ECO:0000313" key="5">
    <source>
        <dbReference type="EMBL" id="HIX05526.1"/>
    </source>
</evidence>
<organism evidence="5 6">
    <name type="scientific">Candidatus Allofournierella pullicola</name>
    <dbReference type="NCBI Taxonomy" id="2838596"/>
    <lineage>
        <taxon>Bacteria</taxon>
        <taxon>Bacillati</taxon>
        <taxon>Bacillota</taxon>
        <taxon>Clostridia</taxon>
        <taxon>Eubacteriales</taxon>
        <taxon>Oscillospiraceae</taxon>
        <taxon>Allofournierella</taxon>
    </lineage>
</organism>
<dbReference type="GO" id="GO:0006508">
    <property type="term" value="P:proteolysis"/>
    <property type="evidence" value="ECO:0007669"/>
    <property type="project" value="UniProtKB-KW"/>
</dbReference>
<protein>
    <submittedName>
        <fullName evidence="5">Type 1 glutamine amidotransferase-like domain-containing protein</fullName>
    </submittedName>
</protein>
<comment type="similarity">
    <text evidence="1">Belongs to the peptidase S51 family.</text>
</comment>
<proteinExistence type="inferred from homology"/>
<dbReference type="Gene3D" id="3.40.50.880">
    <property type="match status" value="1"/>
</dbReference>
<keyword evidence="2" id="KW-0645">Protease</keyword>
<evidence type="ECO:0000256" key="2">
    <source>
        <dbReference type="ARBA" id="ARBA00022670"/>
    </source>
</evidence>
<dbReference type="InterPro" id="IPR029062">
    <property type="entry name" value="Class_I_gatase-like"/>
</dbReference>
<sequence length="241" mass="26538">MKCFLTGNFNKANSNELNPENGLVERLRAALPNPCEAVYVCSAPNSPSLTDRFAKQAKASFEAAGFAFSGFTVLDRRNQDDTKALVQRADLLFFAGGHVPTQNHFFHQIDLREALEGFDGVILGVSAGSMNCSEVVYAPPELKGEALDPDYPKYYDGLGLTKTTFIPHYQILKTDIVDGLRLMEDITYPDSMGRKFYAIVDGSYIYLDTATGREEICGESYVIENGVLTPLSVLDDIVPLN</sequence>
<name>A0A9D1V3M1_9FIRM</name>
<evidence type="ECO:0000256" key="1">
    <source>
        <dbReference type="ARBA" id="ARBA00006534"/>
    </source>
</evidence>
<accession>A0A9D1V3M1</accession>
<gene>
    <name evidence="5" type="ORF">H9865_05405</name>
</gene>
<keyword evidence="5" id="KW-0315">Glutamine amidotransferase</keyword>
<evidence type="ECO:0000256" key="4">
    <source>
        <dbReference type="ARBA" id="ARBA00022825"/>
    </source>
</evidence>
<dbReference type="GO" id="GO:0008236">
    <property type="term" value="F:serine-type peptidase activity"/>
    <property type="evidence" value="ECO:0007669"/>
    <property type="project" value="UniProtKB-KW"/>
</dbReference>
<keyword evidence="3" id="KW-0378">Hydrolase</keyword>
<evidence type="ECO:0000313" key="6">
    <source>
        <dbReference type="Proteomes" id="UP000824193"/>
    </source>
</evidence>
<evidence type="ECO:0000256" key="3">
    <source>
        <dbReference type="ARBA" id="ARBA00022801"/>
    </source>
</evidence>
<reference evidence="5" key="2">
    <citation type="submission" date="2021-04" db="EMBL/GenBank/DDBJ databases">
        <authorList>
            <person name="Gilroy R."/>
        </authorList>
    </citation>
    <scope>NUCLEOTIDE SEQUENCE</scope>
    <source>
        <strain evidence="5">2239</strain>
    </source>
</reference>
<dbReference type="Pfam" id="PF03575">
    <property type="entry name" value="Peptidase_S51"/>
    <property type="match status" value="1"/>
</dbReference>
<dbReference type="SUPFAM" id="SSF52317">
    <property type="entry name" value="Class I glutamine amidotransferase-like"/>
    <property type="match status" value="1"/>
</dbReference>
<dbReference type="InterPro" id="IPR005320">
    <property type="entry name" value="Peptidase_S51"/>
</dbReference>
<reference evidence="5" key="1">
    <citation type="journal article" date="2021" name="PeerJ">
        <title>Extensive microbial diversity within the chicken gut microbiome revealed by metagenomics and culture.</title>
        <authorList>
            <person name="Gilroy R."/>
            <person name="Ravi A."/>
            <person name="Getino M."/>
            <person name="Pursley I."/>
            <person name="Horton D.L."/>
            <person name="Alikhan N.F."/>
            <person name="Baker D."/>
            <person name="Gharbi K."/>
            <person name="Hall N."/>
            <person name="Watson M."/>
            <person name="Adriaenssens E.M."/>
            <person name="Foster-Nyarko E."/>
            <person name="Jarju S."/>
            <person name="Secka A."/>
            <person name="Antonio M."/>
            <person name="Oren A."/>
            <person name="Chaudhuri R.R."/>
            <person name="La Ragione R."/>
            <person name="Hildebrand F."/>
            <person name="Pallen M.J."/>
        </authorList>
    </citation>
    <scope>NUCLEOTIDE SEQUENCE</scope>
    <source>
        <strain evidence="5">2239</strain>
    </source>
</reference>
<dbReference type="EMBL" id="DXFW01000014">
    <property type="protein sequence ID" value="HIX05526.1"/>
    <property type="molecule type" value="Genomic_DNA"/>
</dbReference>
<comment type="caution">
    <text evidence="5">The sequence shown here is derived from an EMBL/GenBank/DDBJ whole genome shotgun (WGS) entry which is preliminary data.</text>
</comment>
<dbReference type="Proteomes" id="UP000824193">
    <property type="component" value="Unassembled WGS sequence"/>
</dbReference>
<dbReference type="AlphaFoldDB" id="A0A9D1V3M1"/>
<keyword evidence="4" id="KW-0720">Serine protease</keyword>